<dbReference type="EMBL" id="JAUJFL010000005">
    <property type="protein sequence ID" value="KAK2602592.1"/>
    <property type="molecule type" value="Genomic_DNA"/>
</dbReference>
<dbReference type="GO" id="GO:0020037">
    <property type="term" value="F:heme binding"/>
    <property type="evidence" value="ECO:0007669"/>
    <property type="project" value="InterPro"/>
</dbReference>
<accession>A0AAD9SAG1</accession>
<evidence type="ECO:0000256" key="5">
    <source>
        <dbReference type="ARBA" id="ARBA00023004"/>
    </source>
</evidence>
<dbReference type="Pfam" id="PF00067">
    <property type="entry name" value="p450"/>
    <property type="match status" value="1"/>
</dbReference>
<keyword evidence="8" id="KW-0812">Transmembrane</keyword>
<keyword evidence="10" id="KW-1185">Reference proteome</keyword>
<proteinExistence type="inferred from homology"/>
<dbReference type="GO" id="GO:0016705">
    <property type="term" value="F:oxidoreductase activity, acting on paired donors, with incorporation or reduction of molecular oxygen"/>
    <property type="evidence" value="ECO:0007669"/>
    <property type="project" value="InterPro"/>
</dbReference>
<evidence type="ECO:0000256" key="1">
    <source>
        <dbReference type="ARBA" id="ARBA00001971"/>
    </source>
</evidence>
<keyword evidence="8" id="KW-0472">Membrane</keyword>
<dbReference type="PANTHER" id="PTHR24305">
    <property type="entry name" value="CYTOCHROME P450"/>
    <property type="match status" value="1"/>
</dbReference>
<feature type="binding site" description="axial binding residue" evidence="7">
    <location>
        <position position="459"/>
    </location>
    <ligand>
        <name>heme</name>
        <dbReference type="ChEBI" id="CHEBI:30413"/>
    </ligand>
    <ligandPart>
        <name>Fe</name>
        <dbReference type="ChEBI" id="CHEBI:18248"/>
    </ligandPart>
</feature>
<comment type="cofactor">
    <cofactor evidence="1 7">
        <name>heme</name>
        <dbReference type="ChEBI" id="CHEBI:30413"/>
    </cofactor>
</comment>
<dbReference type="CDD" id="cd11060">
    <property type="entry name" value="CYP57A1-like"/>
    <property type="match status" value="1"/>
</dbReference>
<keyword evidence="6" id="KW-0503">Monooxygenase</keyword>
<evidence type="ECO:0000256" key="4">
    <source>
        <dbReference type="ARBA" id="ARBA00022723"/>
    </source>
</evidence>
<comment type="similarity">
    <text evidence="2">Belongs to the cytochrome P450 family.</text>
</comment>
<evidence type="ECO:0000256" key="3">
    <source>
        <dbReference type="ARBA" id="ARBA00022617"/>
    </source>
</evidence>
<dbReference type="InterPro" id="IPR001128">
    <property type="entry name" value="Cyt_P450"/>
</dbReference>
<dbReference type="AlphaFoldDB" id="A0AAD9SAG1"/>
<evidence type="ECO:0000313" key="10">
    <source>
        <dbReference type="Proteomes" id="UP001265746"/>
    </source>
</evidence>
<dbReference type="PANTHER" id="PTHR24305:SF232">
    <property type="entry name" value="P450, PUTATIVE (EUROFUNG)-RELATED"/>
    <property type="match status" value="1"/>
</dbReference>
<dbReference type="InterPro" id="IPR050121">
    <property type="entry name" value="Cytochrome_P450_monoxygenase"/>
</dbReference>
<dbReference type="PRINTS" id="PR00465">
    <property type="entry name" value="EP450IV"/>
</dbReference>
<dbReference type="GO" id="GO:0004497">
    <property type="term" value="F:monooxygenase activity"/>
    <property type="evidence" value="ECO:0007669"/>
    <property type="project" value="UniProtKB-KW"/>
</dbReference>
<dbReference type="SUPFAM" id="SSF48264">
    <property type="entry name" value="Cytochrome P450"/>
    <property type="match status" value="1"/>
</dbReference>
<evidence type="ECO:0000256" key="8">
    <source>
        <dbReference type="SAM" id="Phobius"/>
    </source>
</evidence>
<sequence length="526" mass="59670">MLDGYTFTLIAGFGLGFLVLSHVVAYLRSPLKDIPGPLLAKFTNVWRLIDHYNATQISTQRRLHEKLGPAVRIGPNVVSLSDPKLLKTVYSTRGDYLKSDFYTVNDAVQDGQVIQNVFGTRSNSFHSRYMRPIQKLYSMNSMLSMEGLVDKTIRSLCEQIENRFIDGKNAGKTCDIADWVSFYTWDAVGELTFSKDFGFLRGGCDQMQLIQTAESVMHYFGIVGQMPILDKFMGKNPWFSTTRSPIKFPNFGRAAGFCFEQLTERLSNYDVEKEGGRQDFLREFLKIKEENPDIISNNEVLGYLLLNILAGADTTAIVQKGIIYHLLRNPLAKAKLRDEINTAAISFPASFAETKSLPYLDAVIKEGLRMHPPVGNILERIVPTSGLTLSDGRMISPGTIVGMNQWVISRNKNIYGDDVEAFRPERWLRGDNETSVAYEARLKTMKEADLSFGGGNRICTGRYMATCELFKVTATLFSLYDIELEDLGTDWTVRLWWFVFTDDIRVKVSRRADDLHKMMARDRDEN</sequence>
<keyword evidence="8" id="KW-1133">Transmembrane helix</keyword>
<dbReference type="Proteomes" id="UP001265746">
    <property type="component" value="Unassembled WGS sequence"/>
</dbReference>
<keyword evidence="5 7" id="KW-0408">Iron</keyword>
<keyword evidence="4 7" id="KW-0479">Metal-binding</keyword>
<dbReference type="PRINTS" id="PR00385">
    <property type="entry name" value="P450"/>
</dbReference>
<evidence type="ECO:0000256" key="6">
    <source>
        <dbReference type="ARBA" id="ARBA00023033"/>
    </source>
</evidence>
<dbReference type="GO" id="GO:0005506">
    <property type="term" value="F:iron ion binding"/>
    <property type="evidence" value="ECO:0007669"/>
    <property type="project" value="InterPro"/>
</dbReference>
<organism evidence="9 10">
    <name type="scientific">Phomopsis amygdali</name>
    <name type="common">Fusicoccum amygdali</name>
    <dbReference type="NCBI Taxonomy" id="1214568"/>
    <lineage>
        <taxon>Eukaryota</taxon>
        <taxon>Fungi</taxon>
        <taxon>Dikarya</taxon>
        <taxon>Ascomycota</taxon>
        <taxon>Pezizomycotina</taxon>
        <taxon>Sordariomycetes</taxon>
        <taxon>Sordariomycetidae</taxon>
        <taxon>Diaporthales</taxon>
        <taxon>Diaporthaceae</taxon>
        <taxon>Diaporthe</taxon>
    </lineage>
</organism>
<dbReference type="InterPro" id="IPR002403">
    <property type="entry name" value="Cyt_P450_E_grp-IV"/>
</dbReference>
<name>A0AAD9SAG1_PHOAM</name>
<evidence type="ECO:0000256" key="2">
    <source>
        <dbReference type="ARBA" id="ARBA00010617"/>
    </source>
</evidence>
<reference evidence="9" key="1">
    <citation type="submission" date="2023-06" db="EMBL/GenBank/DDBJ databases">
        <authorList>
            <person name="Noh H."/>
        </authorList>
    </citation>
    <scope>NUCLEOTIDE SEQUENCE</scope>
    <source>
        <strain evidence="9">DUCC20226</strain>
    </source>
</reference>
<gene>
    <name evidence="9" type="ORF">N8I77_009110</name>
</gene>
<feature type="transmembrane region" description="Helical" evidence="8">
    <location>
        <begin position="6"/>
        <end position="27"/>
    </location>
</feature>
<dbReference type="Gene3D" id="1.10.630.10">
    <property type="entry name" value="Cytochrome P450"/>
    <property type="match status" value="1"/>
</dbReference>
<keyword evidence="3 7" id="KW-0349">Heme</keyword>
<comment type="caution">
    <text evidence="9">The sequence shown here is derived from an EMBL/GenBank/DDBJ whole genome shotgun (WGS) entry which is preliminary data.</text>
</comment>
<dbReference type="InterPro" id="IPR036396">
    <property type="entry name" value="Cyt_P450_sf"/>
</dbReference>
<evidence type="ECO:0000313" key="9">
    <source>
        <dbReference type="EMBL" id="KAK2602592.1"/>
    </source>
</evidence>
<keyword evidence="6" id="KW-0560">Oxidoreductase</keyword>
<evidence type="ECO:0000256" key="7">
    <source>
        <dbReference type="PIRSR" id="PIRSR602403-1"/>
    </source>
</evidence>
<protein>
    <submittedName>
        <fullName evidence="9">Uncharacterized protein</fullName>
    </submittedName>
</protein>